<comment type="caution">
    <text evidence="2">The sequence shown here is derived from an EMBL/GenBank/DDBJ whole genome shotgun (WGS) entry which is preliminary data.</text>
</comment>
<protein>
    <submittedName>
        <fullName evidence="2">Uncharacterized protein</fullName>
    </submittedName>
</protein>
<proteinExistence type="predicted"/>
<accession>A0A4Y7SBE7</accession>
<dbReference type="OrthoDB" id="3268696at2759"/>
<dbReference type="Proteomes" id="UP000298030">
    <property type="component" value="Unassembled WGS sequence"/>
</dbReference>
<dbReference type="EMBL" id="QPFP01000229">
    <property type="protein sequence ID" value="TEB18777.1"/>
    <property type="molecule type" value="Genomic_DNA"/>
</dbReference>
<evidence type="ECO:0000313" key="2">
    <source>
        <dbReference type="EMBL" id="TEB18777.1"/>
    </source>
</evidence>
<feature type="compositionally biased region" description="Acidic residues" evidence="1">
    <location>
        <begin position="422"/>
        <end position="433"/>
    </location>
</feature>
<gene>
    <name evidence="2" type="ORF">FA13DRAFT_1648062</name>
</gene>
<keyword evidence="3" id="KW-1185">Reference proteome</keyword>
<feature type="region of interest" description="Disordered" evidence="1">
    <location>
        <begin position="419"/>
        <end position="463"/>
    </location>
</feature>
<evidence type="ECO:0000313" key="3">
    <source>
        <dbReference type="Proteomes" id="UP000298030"/>
    </source>
</evidence>
<reference evidence="2 3" key="1">
    <citation type="journal article" date="2019" name="Nat. Ecol. Evol.">
        <title>Megaphylogeny resolves global patterns of mushroom evolution.</title>
        <authorList>
            <person name="Varga T."/>
            <person name="Krizsan K."/>
            <person name="Foldi C."/>
            <person name="Dima B."/>
            <person name="Sanchez-Garcia M."/>
            <person name="Sanchez-Ramirez S."/>
            <person name="Szollosi G.J."/>
            <person name="Szarkandi J.G."/>
            <person name="Papp V."/>
            <person name="Albert L."/>
            <person name="Andreopoulos W."/>
            <person name="Angelini C."/>
            <person name="Antonin V."/>
            <person name="Barry K.W."/>
            <person name="Bougher N.L."/>
            <person name="Buchanan P."/>
            <person name="Buyck B."/>
            <person name="Bense V."/>
            <person name="Catcheside P."/>
            <person name="Chovatia M."/>
            <person name="Cooper J."/>
            <person name="Damon W."/>
            <person name="Desjardin D."/>
            <person name="Finy P."/>
            <person name="Geml J."/>
            <person name="Haridas S."/>
            <person name="Hughes K."/>
            <person name="Justo A."/>
            <person name="Karasinski D."/>
            <person name="Kautmanova I."/>
            <person name="Kiss B."/>
            <person name="Kocsube S."/>
            <person name="Kotiranta H."/>
            <person name="LaButti K.M."/>
            <person name="Lechner B.E."/>
            <person name="Liimatainen K."/>
            <person name="Lipzen A."/>
            <person name="Lukacs Z."/>
            <person name="Mihaltcheva S."/>
            <person name="Morgado L.N."/>
            <person name="Niskanen T."/>
            <person name="Noordeloos M.E."/>
            <person name="Ohm R.A."/>
            <person name="Ortiz-Santana B."/>
            <person name="Ovrebo C."/>
            <person name="Racz N."/>
            <person name="Riley R."/>
            <person name="Savchenko A."/>
            <person name="Shiryaev A."/>
            <person name="Soop K."/>
            <person name="Spirin V."/>
            <person name="Szebenyi C."/>
            <person name="Tomsovsky M."/>
            <person name="Tulloss R.E."/>
            <person name="Uehling J."/>
            <person name="Grigoriev I.V."/>
            <person name="Vagvolgyi C."/>
            <person name="Papp T."/>
            <person name="Martin F.M."/>
            <person name="Miettinen O."/>
            <person name="Hibbett D.S."/>
            <person name="Nagy L.G."/>
        </authorList>
    </citation>
    <scope>NUCLEOTIDE SEQUENCE [LARGE SCALE GENOMIC DNA]</scope>
    <source>
        <strain evidence="2 3">FP101781</strain>
    </source>
</reference>
<sequence>MGRMQTVDGVLYYSPNAREDTRLEPQVTPFFNNPFVKKTADENARTYNDFKAARYWSQSFGWISFIPVKPWARGGGGAILMELATLPAIERLTNASGETIGYAIASSCGWPRLESDLFKVVVTLTKKFHIPCILPAMPHTYGYRGTYSSRSILSTKIRLAREWFMVWLGALGYAIAWLQSPSDSTERVRAGYPEWRSALQTEGLPLWWLDEVLHSPICSFHIGNPRAGCIINVTKPILSQPKLEWLVDRGIPTWYPWGADEEERAKEDADFAKLQPCSEMSPSNHLCSTAPLELQSKSLVRANLEIETNDDGMVHSQAEDYDAYVPRVPEWVKHFEDVKKMDDAWMGKASERELAQWKSREREPATRSAKVFVWELSDDPFFLFQRNPTPSKWRVDTLLSFSDNQKVYNAIRNEWDCCEAFGEPDDDSDDEQSYDTSDTAPVPESPEALSQTLISSDDPKLQDLDGRPCEMDNREATTVDLAMQAHFYEHHGFCMPIAGTWTAPKATERHRKIIYQLGDVEEAENNSHTVEPLVSSLMYSVLDTFFEAILNRREPTPGIWDLRDSCPRYVQTTSRFSAIRAIPVPLRTTPIVKETYKSQQKAHYYVFLLKNTTEPWTFATLSASTALLVCRMPREFTVADIAYRFAQRGIPFRIFYPSNSLTRHHTRMPMHYPMPVRPFDHVFTKADYDAYVSIRTNLLSQSHMQAALKRGGIVWRLAITALGLNGATKMPTLYNEFEEITLGESLLVDDVVTEEELDLLCGVYLCISADGKQRALKSWWPLVRYFEKEECGYNHGYWSEGNETWYAGRLRDTEEGIGKETGPATYTQWKSRLHGSSAIRKFLGQVEKGSFALIQGS</sequence>
<evidence type="ECO:0000256" key="1">
    <source>
        <dbReference type="SAM" id="MobiDB-lite"/>
    </source>
</evidence>
<name>A0A4Y7SBE7_COPMI</name>
<dbReference type="STRING" id="71717.A0A4Y7SBE7"/>
<organism evidence="2 3">
    <name type="scientific">Coprinellus micaceus</name>
    <name type="common">Glistening ink-cap mushroom</name>
    <name type="synonym">Coprinus micaceus</name>
    <dbReference type="NCBI Taxonomy" id="71717"/>
    <lineage>
        <taxon>Eukaryota</taxon>
        <taxon>Fungi</taxon>
        <taxon>Dikarya</taxon>
        <taxon>Basidiomycota</taxon>
        <taxon>Agaricomycotina</taxon>
        <taxon>Agaricomycetes</taxon>
        <taxon>Agaricomycetidae</taxon>
        <taxon>Agaricales</taxon>
        <taxon>Agaricineae</taxon>
        <taxon>Psathyrellaceae</taxon>
        <taxon>Coprinellus</taxon>
    </lineage>
</organism>
<dbReference type="AlphaFoldDB" id="A0A4Y7SBE7"/>